<sequence>MRTQTKRLNETPPLSPERSGTVSRRTQYQGYRLMARAEPVRSALHAAHLVIEAPCYPTQRCFNALDYFYDPALAVQYAIRWGRIWVEHRLTNVAVQRVISTKPASNAALLLHKERITPPVIIDEPPGEKTLRFIARKPGSSTAALAYWLGVTEPSSEASLTELTRRFAPLMQVVFPDDRPGAFVNRSALLAIHQLGTIDRLVFVDGSSLDVWNDRACADICNLHSSLTHSCCLSTTRRSRL</sequence>
<accession>A0ABD5CEE5</accession>
<protein>
    <submittedName>
        <fullName evidence="2">Uncharacterized protein</fullName>
    </submittedName>
</protein>
<name>A0ABD5CEE5_9BURK</name>
<comment type="caution">
    <text evidence="2">The sequence shown here is derived from an EMBL/GenBank/DDBJ whole genome shotgun (WGS) entry which is preliminary data.</text>
</comment>
<proteinExistence type="predicted"/>
<dbReference type="AlphaFoldDB" id="A0ABD5CEE5"/>
<organism evidence="2 3">
    <name type="scientific">Paraburkholderia graminis</name>
    <dbReference type="NCBI Taxonomy" id="60548"/>
    <lineage>
        <taxon>Bacteria</taxon>
        <taxon>Pseudomonadati</taxon>
        <taxon>Pseudomonadota</taxon>
        <taxon>Betaproteobacteria</taxon>
        <taxon>Burkholderiales</taxon>
        <taxon>Burkholderiaceae</taxon>
        <taxon>Paraburkholderia</taxon>
    </lineage>
</organism>
<evidence type="ECO:0000313" key="2">
    <source>
        <dbReference type="EMBL" id="MDR6203674.1"/>
    </source>
</evidence>
<evidence type="ECO:0000256" key="1">
    <source>
        <dbReference type="SAM" id="MobiDB-lite"/>
    </source>
</evidence>
<dbReference type="EMBL" id="JAVIZN010000002">
    <property type="protein sequence ID" value="MDR6203674.1"/>
    <property type="molecule type" value="Genomic_DNA"/>
</dbReference>
<feature type="region of interest" description="Disordered" evidence="1">
    <location>
        <begin position="1"/>
        <end position="22"/>
    </location>
</feature>
<dbReference type="Proteomes" id="UP001245184">
    <property type="component" value="Unassembled WGS sequence"/>
</dbReference>
<reference evidence="2 3" key="1">
    <citation type="submission" date="2023-08" db="EMBL/GenBank/DDBJ databases">
        <title>Genome sequencing of plant associated microbes to promote plant fitness in Sorghum bicolor and Oryza sativa.</title>
        <authorList>
            <person name="Coleman-Derr D."/>
        </authorList>
    </citation>
    <scope>NUCLEOTIDE SEQUENCE [LARGE SCALE GENOMIC DNA]</scope>
    <source>
        <strain evidence="2 3">SLBN-33</strain>
    </source>
</reference>
<evidence type="ECO:0000313" key="3">
    <source>
        <dbReference type="Proteomes" id="UP001245184"/>
    </source>
</evidence>
<gene>
    <name evidence="2" type="ORF">QF025_002394</name>
</gene>
<dbReference type="RefSeq" id="WP_006048749.1">
    <property type="nucleotide sequence ID" value="NZ_ATXV01000018.1"/>
</dbReference>